<dbReference type="PANTHER" id="PTHR39962:SF1">
    <property type="entry name" value="LPXI FAMILY PROTEIN"/>
    <property type="match status" value="1"/>
</dbReference>
<feature type="domain" description="LpxI N-terminal" evidence="2">
    <location>
        <begin position="9"/>
        <end position="147"/>
    </location>
</feature>
<feature type="domain" description="LpxI C-terminal" evidence="1">
    <location>
        <begin position="152"/>
        <end position="279"/>
    </location>
</feature>
<dbReference type="InterPro" id="IPR041255">
    <property type="entry name" value="LpxI_N"/>
</dbReference>
<dbReference type="Gene3D" id="3.40.50.20">
    <property type="match status" value="1"/>
</dbReference>
<reference evidence="3 4" key="1">
    <citation type="submission" date="2018-07" db="EMBL/GenBank/DDBJ databases">
        <title>Comparative genomes isolates from brazilian mangrove.</title>
        <authorList>
            <person name="De Araujo J.E."/>
            <person name="Taketani R.G."/>
            <person name="Silva M.C.P."/>
            <person name="Lourenco M.V."/>
            <person name="Oliveira V.M."/>
            <person name="Andreote F.D."/>
        </authorList>
    </citation>
    <scope>NUCLEOTIDE SEQUENCE [LARGE SCALE GENOMIC DNA]</scope>
    <source>
        <strain evidence="3 4">HEX PRIS-MGV</strain>
    </source>
</reference>
<proteinExistence type="predicted"/>
<dbReference type="AlphaFoldDB" id="A0A368KNW4"/>
<dbReference type="EMBL" id="QPEX01000033">
    <property type="protein sequence ID" value="RCS46115.1"/>
    <property type="molecule type" value="Genomic_DNA"/>
</dbReference>
<dbReference type="Pfam" id="PF17930">
    <property type="entry name" value="LpxI_N"/>
    <property type="match status" value="1"/>
</dbReference>
<evidence type="ECO:0000259" key="1">
    <source>
        <dbReference type="Pfam" id="PF06230"/>
    </source>
</evidence>
<accession>A0A368KNW4</accession>
<protein>
    <submittedName>
        <fullName evidence="3">LpxI family protein</fullName>
    </submittedName>
</protein>
<dbReference type="Gene3D" id="3.40.140.80">
    <property type="match status" value="1"/>
</dbReference>
<dbReference type="InterPro" id="IPR043167">
    <property type="entry name" value="LpxI_C_sf"/>
</dbReference>
<dbReference type="InterPro" id="IPR053174">
    <property type="entry name" value="LpxI"/>
</dbReference>
<evidence type="ECO:0000259" key="2">
    <source>
        <dbReference type="Pfam" id="PF17930"/>
    </source>
</evidence>
<evidence type="ECO:0000313" key="3">
    <source>
        <dbReference type="EMBL" id="RCS46115.1"/>
    </source>
</evidence>
<dbReference type="Pfam" id="PF06230">
    <property type="entry name" value="LpxI_C"/>
    <property type="match status" value="1"/>
</dbReference>
<organism evidence="3 4">
    <name type="scientific">Bremerella cremea</name>
    <dbReference type="NCBI Taxonomy" id="1031537"/>
    <lineage>
        <taxon>Bacteria</taxon>
        <taxon>Pseudomonadati</taxon>
        <taxon>Planctomycetota</taxon>
        <taxon>Planctomycetia</taxon>
        <taxon>Pirellulales</taxon>
        <taxon>Pirellulaceae</taxon>
        <taxon>Bremerella</taxon>
    </lineage>
</organism>
<name>A0A368KNW4_9BACT</name>
<dbReference type="InterPro" id="IPR010415">
    <property type="entry name" value="LpxI_C"/>
</dbReference>
<dbReference type="Proteomes" id="UP000253562">
    <property type="component" value="Unassembled WGS sequence"/>
</dbReference>
<gene>
    <name evidence="3" type="ORF">DTL42_16670</name>
</gene>
<evidence type="ECO:0000313" key="4">
    <source>
        <dbReference type="Proteomes" id="UP000253562"/>
    </source>
</evidence>
<sequence>MDHAESNPVALLAGWGNLPIVVANAIKRSGRPVVCAAVKDHADPVLEEICNETIWVGLGQLGRVKHHFLKHRASQATMAGKIHKVRLFDRGAMWKHRPDWFCIRTFAPQMIWGSGDRKDDTLLMAIVRGFARQGITFLPATDFAPELLVKFGMIAGAEPRGKLLRDIEFGWKMAKELGRLDIGQSVAVKNQAVLALEAIEGTDACIERAGKLCKAGGFTIVKVAKPQQDMRFDVPTIGVGTLQTMVDAGASTLVIEAEKTILLDEPAVLEFAKRHRLTILAMKEDCLADLATSTEAA</sequence>
<dbReference type="RefSeq" id="WP_114369990.1">
    <property type="nucleotide sequence ID" value="NZ_QPEX01000033.1"/>
</dbReference>
<comment type="caution">
    <text evidence="3">The sequence shown here is derived from an EMBL/GenBank/DDBJ whole genome shotgun (WGS) entry which is preliminary data.</text>
</comment>
<dbReference type="PANTHER" id="PTHR39962">
    <property type="entry name" value="BLL4848 PROTEIN"/>
    <property type="match status" value="1"/>
</dbReference>
<dbReference type="OrthoDB" id="9789836at2"/>